<dbReference type="AlphaFoldDB" id="A0A4C1YL75"/>
<reference evidence="1 2" key="1">
    <citation type="journal article" date="2019" name="Commun. Biol.">
        <title>The bagworm genome reveals a unique fibroin gene that provides high tensile strength.</title>
        <authorList>
            <person name="Kono N."/>
            <person name="Nakamura H."/>
            <person name="Ohtoshi R."/>
            <person name="Tomita M."/>
            <person name="Numata K."/>
            <person name="Arakawa K."/>
        </authorList>
    </citation>
    <scope>NUCLEOTIDE SEQUENCE [LARGE SCALE GENOMIC DNA]</scope>
</reference>
<protein>
    <submittedName>
        <fullName evidence="1">Uncharacterized protein</fullName>
    </submittedName>
</protein>
<keyword evidence="2" id="KW-1185">Reference proteome</keyword>
<evidence type="ECO:0000313" key="1">
    <source>
        <dbReference type="EMBL" id="GBP75085.1"/>
    </source>
</evidence>
<gene>
    <name evidence="1" type="ORF">EVAR_49256_1</name>
</gene>
<accession>A0A4C1YL75</accession>
<dbReference type="Proteomes" id="UP000299102">
    <property type="component" value="Unassembled WGS sequence"/>
</dbReference>
<proteinExistence type="predicted"/>
<comment type="caution">
    <text evidence="1">The sequence shown here is derived from an EMBL/GenBank/DDBJ whole genome shotgun (WGS) entry which is preliminary data.</text>
</comment>
<sequence length="94" mass="10329">MINSAQSGAQSSRYVGLAYFGLEYKQSQFASSLRNRVPGREATEFRKGESLLYRRAQLPTTSVRSGEGAARGSAGRAHQNRYIPALEFSSKACH</sequence>
<organism evidence="1 2">
    <name type="scientific">Eumeta variegata</name>
    <name type="common">Bagworm moth</name>
    <name type="synonym">Eumeta japonica</name>
    <dbReference type="NCBI Taxonomy" id="151549"/>
    <lineage>
        <taxon>Eukaryota</taxon>
        <taxon>Metazoa</taxon>
        <taxon>Ecdysozoa</taxon>
        <taxon>Arthropoda</taxon>
        <taxon>Hexapoda</taxon>
        <taxon>Insecta</taxon>
        <taxon>Pterygota</taxon>
        <taxon>Neoptera</taxon>
        <taxon>Endopterygota</taxon>
        <taxon>Lepidoptera</taxon>
        <taxon>Glossata</taxon>
        <taxon>Ditrysia</taxon>
        <taxon>Tineoidea</taxon>
        <taxon>Psychidae</taxon>
        <taxon>Oiketicinae</taxon>
        <taxon>Eumeta</taxon>
    </lineage>
</organism>
<name>A0A4C1YL75_EUMVA</name>
<dbReference type="EMBL" id="BGZK01001235">
    <property type="protein sequence ID" value="GBP75085.1"/>
    <property type="molecule type" value="Genomic_DNA"/>
</dbReference>
<evidence type="ECO:0000313" key="2">
    <source>
        <dbReference type="Proteomes" id="UP000299102"/>
    </source>
</evidence>